<dbReference type="Proteomes" id="UP001341840">
    <property type="component" value="Unassembled WGS sequence"/>
</dbReference>
<evidence type="ECO:0000313" key="1">
    <source>
        <dbReference type="EMBL" id="MED6191655.1"/>
    </source>
</evidence>
<gene>
    <name evidence="1" type="ORF">PIB30_002465</name>
</gene>
<protein>
    <submittedName>
        <fullName evidence="1">Uncharacterized protein</fullName>
    </submittedName>
</protein>
<comment type="caution">
    <text evidence="1">The sequence shown here is derived from an EMBL/GenBank/DDBJ whole genome shotgun (WGS) entry which is preliminary data.</text>
</comment>
<evidence type="ECO:0000313" key="2">
    <source>
        <dbReference type="Proteomes" id="UP001341840"/>
    </source>
</evidence>
<name>A0ABU6X0J6_9FABA</name>
<dbReference type="EMBL" id="JASCZI010211453">
    <property type="protein sequence ID" value="MED6191655.1"/>
    <property type="molecule type" value="Genomic_DNA"/>
</dbReference>
<organism evidence="1 2">
    <name type="scientific">Stylosanthes scabra</name>
    <dbReference type="NCBI Taxonomy" id="79078"/>
    <lineage>
        <taxon>Eukaryota</taxon>
        <taxon>Viridiplantae</taxon>
        <taxon>Streptophyta</taxon>
        <taxon>Embryophyta</taxon>
        <taxon>Tracheophyta</taxon>
        <taxon>Spermatophyta</taxon>
        <taxon>Magnoliopsida</taxon>
        <taxon>eudicotyledons</taxon>
        <taxon>Gunneridae</taxon>
        <taxon>Pentapetalae</taxon>
        <taxon>rosids</taxon>
        <taxon>fabids</taxon>
        <taxon>Fabales</taxon>
        <taxon>Fabaceae</taxon>
        <taxon>Papilionoideae</taxon>
        <taxon>50 kb inversion clade</taxon>
        <taxon>dalbergioids sensu lato</taxon>
        <taxon>Dalbergieae</taxon>
        <taxon>Pterocarpus clade</taxon>
        <taxon>Stylosanthes</taxon>
    </lineage>
</organism>
<keyword evidence="2" id="KW-1185">Reference proteome</keyword>
<proteinExistence type="predicted"/>
<reference evidence="1 2" key="1">
    <citation type="journal article" date="2023" name="Plants (Basel)">
        <title>Bridging the Gap: Combining Genomics and Transcriptomics Approaches to Understand Stylosanthes scabra, an Orphan Legume from the Brazilian Caatinga.</title>
        <authorList>
            <person name="Ferreira-Neto J.R.C."/>
            <person name="da Silva M.D."/>
            <person name="Binneck E."/>
            <person name="de Melo N.F."/>
            <person name="da Silva R.H."/>
            <person name="de Melo A.L.T.M."/>
            <person name="Pandolfi V."/>
            <person name="Bustamante F.O."/>
            <person name="Brasileiro-Vidal A.C."/>
            <person name="Benko-Iseppon A.M."/>
        </authorList>
    </citation>
    <scope>NUCLEOTIDE SEQUENCE [LARGE SCALE GENOMIC DNA]</scope>
    <source>
        <tissue evidence="1">Leaves</tissue>
    </source>
</reference>
<sequence>MRCLNYWLIQNSFKSILPKGRENGDQRCSWLRLFLAPINCAWDLSAPWIGNLGRRHPVFDSSRVHRQPRCHRWHLLIVADQCERRWKHPIRDLRAWQVLNIAVKIEQSKAVKAKAKAKANDELEFAMINFKVM</sequence>
<accession>A0ABU6X0J6</accession>